<dbReference type="VEuPathDB" id="FungiDB:RhiirA1_443829"/>
<dbReference type="VEuPathDB" id="FungiDB:FUN_015400"/>
<reference evidence="2 3" key="2">
    <citation type="submission" date="2017-09" db="EMBL/GenBank/DDBJ databases">
        <title>Extensive intraspecific genome diversity in a model arbuscular mycorrhizal fungus.</title>
        <authorList>
            <person name="Chen E.C."/>
            <person name="Morin E."/>
            <person name="Beaudet D."/>
            <person name="Noel J."/>
            <person name="Ndikumana S."/>
            <person name="Charron P."/>
            <person name="St-Onge C."/>
            <person name="Giorgi J."/>
            <person name="Grigoriev I.V."/>
            <person name="Roux C."/>
            <person name="Martin F.M."/>
            <person name="Corradi N."/>
        </authorList>
    </citation>
    <scope>NUCLEOTIDE SEQUENCE [LARGE SCALE GENOMIC DNA]</scope>
    <source>
        <strain evidence="2 3">A5</strain>
    </source>
</reference>
<sequence length="505" mass="58135">MFLDHIITKDHAYLYEYKKIKESLQHKGGKIPRWYPFLRDHITINNDNRLGIDLSIPLIQNLVASRPAAPPASADTFHYPRKSQKWVIAWVLHLSDIIYGKTLSTKTFPNCIPVSYLEHWVHRDISTTVRNDTPRSQPNTLIRCEGCSQHFTYYVGDLRPKCILQIKHQDLLLVDLLSKKKRQELTTFSNRNVNSFHLLKYSHPYYRLLAYNDFLYQQKKIPPFIGRPIAPPNINRPLFSNDNIISKIIENDEIVKELQDLARTFNPFLQLDFYTDGSYTADFLFNEFPMGYGWTTSNLPQTNITYSGSGKYFPSSTKAEIMGILTALIVCPPNCNTSIYTDSQAAIDTFHKSKNLHSISPRRFNKINNNILWSTIHYIIEVLSLKVSLIKVKGHSGNGFNDIADGLAKAGRLVISPTIIKHTNLPNQNITLEWNDEIPLDKDVRKCVGTILNYKRIDNHINHPTLAFIKSATKDNLIDWSLSSKWFNYNARNDSTSNLHTKDLK</sequence>
<dbReference type="InterPro" id="IPR012337">
    <property type="entry name" value="RNaseH-like_sf"/>
</dbReference>
<dbReference type="EMBL" id="LLXJ01002464">
    <property type="protein sequence ID" value="PKB98799.1"/>
    <property type="molecule type" value="Genomic_DNA"/>
</dbReference>
<dbReference type="AlphaFoldDB" id="A0A2N0NW43"/>
<protein>
    <recommendedName>
        <fullName evidence="1">RNase H type-1 domain-containing protein</fullName>
    </recommendedName>
</protein>
<dbReference type="SUPFAM" id="SSF53098">
    <property type="entry name" value="Ribonuclease H-like"/>
    <property type="match status" value="1"/>
</dbReference>
<dbReference type="InterPro" id="IPR002156">
    <property type="entry name" value="RNaseH_domain"/>
</dbReference>
<dbReference type="Proteomes" id="UP000232722">
    <property type="component" value="Unassembled WGS sequence"/>
</dbReference>
<name>A0A2N0NW43_9GLOM</name>
<dbReference type="GO" id="GO:0004523">
    <property type="term" value="F:RNA-DNA hybrid ribonuclease activity"/>
    <property type="evidence" value="ECO:0007669"/>
    <property type="project" value="InterPro"/>
</dbReference>
<feature type="domain" description="RNase H type-1" evidence="1">
    <location>
        <begin position="267"/>
        <end position="413"/>
    </location>
</feature>
<dbReference type="PROSITE" id="PS50879">
    <property type="entry name" value="RNASE_H_1"/>
    <property type="match status" value="1"/>
</dbReference>
<comment type="caution">
    <text evidence="2">The sequence shown here is derived from an EMBL/GenBank/DDBJ whole genome shotgun (WGS) entry which is preliminary data.</text>
</comment>
<dbReference type="GO" id="GO:0003676">
    <property type="term" value="F:nucleic acid binding"/>
    <property type="evidence" value="ECO:0007669"/>
    <property type="project" value="InterPro"/>
</dbReference>
<evidence type="ECO:0000313" key="2">
    <source>
        <dbReference type="EMBL" id="PKB98799.1"/>
    </source>
</evidence>
<reference evidence="2 3" key="1">
    <citation type="submission" date="2016-04" db="EMBL/GenBank/DDBJ databases">
        <title>Genome analyses suggest a sexual origin of heterokaryosis in a supposedly ancient asexual fungus.</title>
        <authorList>
            <person name="Ropars J."/>
            <person name="Sedzielewska K."/>
            <person name="Noel J."/>
            <person name="Charron P."/>
            <person name="Farinelli L."/>
            <person name="Marton T."/>
            <person name="Kruger M."/>
            <person name="Pelin A."/>
            <person name="Brachmann A."/>
            <person name="Corradi N."/>
        </authorList>
    </citation>
    <scope>NUCLEOTIDE SEQUENCE [LARGE SCALE GENOMIC DNA]</scope>
    <source>
        <strain evidence="2 3">A5</strain>
    </source>
</reference>
<organism evidence="2 3">
    <name type="scientific">Rhizophagus irregularis</name>
    <dbReference type="NCBI Taxonomy" id="588596"/>
    <lineage>
        <taxon>Eukaryota</taxon>
        <taxon>Fungi</taxon>
        <taxon>Fungi incertae sedis</taxon>
        <taxon>Mucoromycota</taxon>
        <taxon>Glomeromycotina</taxon>
        <taxon>Glomeromycetes</taxon>
        <taxon>Glomerales</taxon>
        <taxon>Glomeraceae</taxon>
        <taxon>Rhizophagus</taxon>
    </lineage>
</organism>
<dbReference type="InterPro" id="IPR036397">
    <property type="entry name" value="RNaseH_sf"/>
</dbReference>
<proteinExistence type="predicted"/>
<dbReference type="VEuPathDB" id="FungiDB:RhiirFUN_009073"/>
<accession>A0A2N0NW43</accession>
<gene>
    <name evidence="2" type="ORF">RhiirA5_463562</name>
</gene>
<evidence type="ECO:0000259" key="1">
    <source>
        <dbReference type="PROSITE" id="PS50879"/>
    </source>
</evidence>
<dbReference type="VEuPathDB" id="FungiDB:FUN_023739"/>
<dbReference type="VEuPathDB" id="FungiDB:RhiirFUN_016952"/>
<evidence type="ECO:0000313" key="3">
    <source>
        <dbReference type="Proteomes" id="UP000232722"/>
    </source>
</evidence>
<dbReference type="Gene3D" id="3.30.420.10">
    <property type="entry name" value="Ribonuclease H-like superfamily/Ribonuclease H"/>
    <property type="match status" value="1"/>
</dbReference>
<dbReference type="Pfam" id="PF00075">
    <property type="entry name" value="RNase_H"/>
    <property type="match status" value="1"/>
</dbReference>